<name>B2U1H5_SHIB3</name>
<dbReference type="Pfam" id="PF14301">
    <property type="entry name" value="DUF4376"/>
    <property type="match status" value="1"/>
</dbReference>
<dbReference type="Proteomes" id="UP000001030">
    <property type="component" value="Chromosome"/>
</dbReference>
<dbReference type="KEGG" id="sbc:SbBS512_E1691"/>
<dbReference type="InterPro" id="IPR012337">
    <property type="entry name" value="RNaseH-like_sf"/>
</dbReference>
<dbReference type="HOGENOM" id="CLU_502384_0_0_6"/>
<evidence type="ECO:0000259" key="2">
    <source>
        <dbReference type="Pfam" id="PF13006"/>
    </source>
</evidence>
<dbReference type="InterPro" id="IPR024473">
    <property type="entry name" value="Transposases_IS4_N"/>
</dbReference>
<dbReference type="SUPFAM" id="SSF53098">
    <property type="entry name" value="Ribonuclease H-like"/>
    <property type="match status" value="1"/>
</dbReference>
<feature type="domain" description="Transposase IS4-like" evidence="1">
    <location>
        <begin position="132"/>
        <end position="358"/>
    </location>
</feature>
<feature type="domain" description="DUF4376" evidence="3">
    <location>
        <begin position="425"/>
        <end position="530"/>
    </location>
</feature>
<accession>B2U1H5</accession>
<dbReference type="GO" id="GO:0006313">
    <property type="term" value="P:DNA transposition"/>
    <property type="evidence" value="ECO:0007669"/>
    <property type="project" value="InterPro"/>
</dbReference>
<keyword evidence="5" id="KW-1185">Reference proteome</keyword>
<organism evidence="4 5">
    <name type="scientific">Shigella boydii serotype 18 (strain CDC 3083-94 / BS512)</name>
    <dbReference type="NCBI Taxonomy" id="344609"/>
    <lineage>
        <taxon>Bacteria</taxon>
        <taxon>Pseudomonadati</taxon>
        <taxon>Pseudomonadota</taxon>
        <taxon>Gammaproteobacteria</taxon>
        <taxon>Enterobacterales</taxon>
        <taxon>Enterobacteriaceae</taxon>
        <taxon>Shigella</taxon>
    </lineage>
</organism>
<evidence type="ECO:0000313" key="5">
    <source>
        <dbReference type="Proteomes" id="UP000001030"/>
    </source>
</evidence>
<evidence type="ECO:0000259" key="1">
    <source>
        <dbReference type="Pfam" id="PF01609"/>
    </source>
</evidence>
<dbReference type="GO" id="GO:0004803">
    <property type="term" value="F:transposase activity"/>
    <property type="evidence" value="ECO:0007669"/>
    <property type="project" value="InterPro"/>
</dbReference>
<dbReference type="Pfam" id="PF13006">
    <property type="entry name" value="Nterm_IS4"/>
    <property type="match status" value="1"/>
</dbReference>
<proteinExistence type="predicted"/>
<dbReference type="STRING" id="344609.SbBS512_E1691"/>
<evidence type="ECO:0000313" key="4">
    <source>
        <dbReference type="EMBL" id="ACD06518.1"/>
    </source>
</evidence>
<reference evidence="5" key="1">
    <citation type="submission" date="2008-05" db="EMBL/GenBank/DDBJ databases">
        <title>Complete sequence of Shigella boydii serotype 18 strain BS512.</title>
        <authorList>
            <person name="Rasko D.A."/>
            <person name="Rosovitz M."/>
            <person name="Maurelli A.T."/>
            <person name="Myers G."/>
            <person name="Seshadri R."/>
            <person name="Cer R."/>
            <person name="Jiang L."/>
            <person name="Ravel J."/>
            <person name="Sebastian Y."/>
        </authorList>
    </citation>
    <scope>NUCLEOTIDE SEQUENCE [LARGE SCALE GENOMIC DNA]</scope>
    <source>
        <strain evidence="5">CDC 3083-94 / BS512</strain>
    </source>
</reference>
<dbReference type="InterPro" id="IPR047952">
    <property type="entry name" value="Transpos_IS4"/>
</dbReference>
<feature type="domain" description="Transposase IS4 N-terminal" evidence="2">
    <location>
        <begin position="24"/>
        <end position="115"/>
    </location>
</feature>
<gene>
    <name evidence="4" type="ordered locus">SbBS512_E1691</name>
</gene>
<protein>
    <submittedName>
        <fullName evidence="4">Transposase (IS4 family)</fullName>
    </submittedName>
</protein>
<sequence>MFPDFFMHIGQALDLVSRYDSLRNPLTSLGDYLDPELISRCLAESGTVTLRKRRLPLEMMVWCIVGMALERKEPLHQIVNRLDIMLPGNRPFVAPSAVIQARQRLGSEAVRRVFTKTAQLWHNATPHPHWCGLTLLAIDGVFWRTPDTPENDAAFPRQTHAGNPALHPQVKMVCQMELTSHLLTAAAFGTMKNSENELAEQLIEQTGDNTLTLMDKGYYSLGLLNAWSLAGEHRHWMIPLRKGAQYEELRKLGKGDHLVKLKTSPQARKKWPGLGNEVTARLLTVTRKGKVCHLLTSMTDAMRFPGGEMADLYSHRWEIELGYREIKQTMQLSRLTLRSKKPELVEQELWGVLLAYNLVRYQMIKMAESGAVDCDVFFDDRDQAVPYTATADDVAPTGQQIWQELQSGKWGEIAPFTVTPEMLEAAREARRQEIEAWRAEQEAKPFTFEWNGRIWNAGPDSLGRLSPVVMLAKSVTAQTHMAWSDADNQQVKLSMPELEELAAAMVQAQVDRNDEIYRRQREMKEELSGLDDLASIRAFDVE</sequence>
<dbReference type="PANTHER" id="PTHR37529:SF1">
    <property type="entry name" value="TRANSPOSASE INSG FOR INSERTION SEQUENCE ELEMENT IS4-RELATED"/>
    <property type="match status" value="1"/>
</dbReference>
<evidence type="ECO:0000259" key="3">
    <source>
        <dbReference type="Pfam" id="PF14301"/>
    </source>
</evidence>
<dbReference type="GO" id="GO:0003677">
    <property type="term" value="F:DNA binding"/>
    <property type="evidence" value="ECO:0007669"/>
    <property type="project" value="InterPro"/>
</dbReference>
<dbReference type="InterPro" id="IPR025484">
    <property type="entry name" value="DUF4376"/>
</dbReference>
<dbReference type="InterPro" id="IPR002559">
    <property type="entry name" value="Transposase_11"/>
</dbReference>
<dbReference type="NCBIfam" id="NF033592">
    <property type="entry name" value="transpos_IS4_1"/>
    <property type="match status" value="1"/>
</dbReference>
<dbReference type="PANTHER" id="PTHR37529">
    <property type="entry name" value="TRANSPOSASE INSG FOR INSERTION SEQUENCE ELEMENT IS4-RELATED"/>
    <property type="match status" value="1"/>
</dbReference>
<dbReference type="AlphaFoldDB" id="B2U1H5"/>
<dbReference type="EMBL" id="CP001063">
    <property type="protein sequence ID" value="ACD06518.1"/>
    <property type="molecule type" value="Genomic_DNA"/>
</dbReference>
<dbReference type="Pfam" id="PF01609">
    <property type="entry name" value="DDE_Tnp_1"/>
    <property type="match status" value="1"/>
</dbReference>